<organism evidence="1 2">
    <name type="scientific">Streptomyces californicus</name>
    <dbReference type="NCBI Taxonomy" id="67351"/>
    <lineage>
        <taxon>Bacteria</taxon>
        <taxon>Bacillati</taxon>
        <taxon>Actinomycetota</taxon>
        <taxon>Actinomycetes</taxon>
        <taxon>Kitasatosporales</taxon>
        <taxon>Streptomycetaceae</taxon>
        <taxon>Streptomyces</taxon>
    </lineage>
</organism>
<evidence type="ECO:0000313" key="2">
    <source>
        <dbReference type="Proteomes" id="UP000598054"/>
    </source>
</evidence>
<protein>
    <recommendedName>
        <fullName evidence="3">Small CPxCG-related zinc finger protein</fullName>
    </recommendedName>
</protein>
<dbReference type="RefSeq" id="WP_156095464.1">
    <property type="nucleotide sequence ID" value="NZ_CP070242.1"/>
</dbReference>
<name>A0ABX7J3M5_9ACTN</name>
<keyword evidence="2" id="KW-1185">Reference proteome</keyword>
<dbReference type="GeneID" id="63981200"/>
<dbReference type="EMBL" id="CP070249">
    <property type="protein sequence ID" value="QRV42207.1"/>
    <property type="molecule type" value="Genomic_DNA"/>
</dbReference>
<evidence type="ECO:0000313" key="1">
    <source>
        <dbReference type="EMBL" id="QRV42207.1"/>
    </source>
</evidence>
<proteinExistence type="predicted"/>
<dbReference type="Proteomes" id="UP000598054">
    <property type="component" value="Chromosome"/>
</dbReference>
<sequence length="52" mass="5787">MAKKKACETCGTKDKTVETMLDPMTTALYPEDTDHDEMTLCPPCATARFEES</sequence>
<reference evidence="1 2" key="1">
    <citation type="submission" date="2021-02" db="EMBL/GenBank/DDBJ databases">
        <title>FDA dAtabase for Regulatory Grade micrObial Sequences (FDA-ARGOS): Supporting development and validation of Infectious Disease Dx tests.</title>
        <authorList>
            <person name="Sproer C."/>
            <person name="Gronow S."/>
            <person name="Severitt S."/>
            <person name="Schroder I."/>
            <person name="Tallon L."/>
            <person name="Sadzewicz L."/>
            <person name="Zhao X."/>
            <person name="Boylan J."/>
            <person name="Ott S."/>
            <person name="Bowen H."/>
            <person name="Vavikolanu K."/>
            <person name="Mehta A."/>
            <person name="Aluvathingal J."/>
            <person name="Nadendla S."/>
            <person name="Lowell S."/>
            <person name="Myers T."/>
            <person name="Yan Y."/>
            <person name="Sichtig H."/>
        </authorList>
    </citation>
    <scope>NUCLEOTIDE SEQUENCE [LARGE SCALE GENOMIC DNA]</scope>
    <source>
        <strain evidence="1 2">FDAARGOS_1211</strain>
    </source>
</reference>
<evidence type="ECO:0008006" key="3">
    <source>
        <dbReference type="Google" id="ProtNLM"/>
    </source>
</evidence>
<gene>
    <name evidence="1" type="ORF">I6J41_16770</name>
</gene>
<accession>A0ABX7J3M5</accession>